<dbReference type="RefSeq" id="WP_017385989.1">
    <property type="nucleotide sequence ID" value="NZ_BKDB01000024.1"/>
</dbReference>
<evidence type="ECO:0000313" key="1">
    <source>
        <dbReference type="EMBL" id="RSO59930.1"/>
    </source>
</evidence>
<proteinExistence type="predicted"/>
<evidence type="ECO:0000313" key="2">
    <source>
        <dbReference type="Proteomes" id="UP000271320"/>
    </source>
</evidence>
<dbReference type="AlphaFoldDB" id="A0A0M3C0C0"/>
<reference evidence="1 2" key="1">
    <citation type="submission" date="2018-10" db="EMBL/GenBank/DDBJ databases">
        <title>GWAS and RNA-Seq identify cryptic mechanisms of antimicrobial resistance in Acinetobacter baumannii.</title>
        <authorList>
            <person name="Sahl J.W."/>
        </authorList>
    </citation>
    <scope>NUCLEOTIDE SEQUENCE [LARGE SCALE GENOMIC DNA]</scope>
    <source>
        <strain evidence="1 2">TG41884</strain>
    </source>
</reference>
<dbReference type="Proteomes" id="UP000271320">
    <property type="component" value="Unassembled WGS sequence"/>
</dbReference>
<organism evidence="1 2">
    <name type="scientific">Acinetobacter pittii</name>
    <name type="common">Acinetobacter genomosp. 3</name>
    <dbReference type="NCBI Taxonomy" id="48296"/>
    <lineage>
        <taxon>Bacteria</taxon>
        <taxon>Pseudomonadati</taxon>
        <taxon>Pseudomonadota</taxon>
        <taxon>Gammaproteobacteria</taxon>
        <taxon>Moraxellales</taxon>
        <taxon>Moraxellaceae</taxon>
        <taxon>Acinetobacter</taxon>
        <taxon>Acinetobacter calcoaceticus/baumannii complex</taxon>
    </lineage>
</organism>
<gene>
    <name evidence="1" type="ORF">EA752_09505</name>
</gene>
<protein>
    <submittedName>
        <fullName evidence="1">Uncharacterized protein</fullName>
    </submittedName>
</protein>
<accession>A0A0M3C0C0</accession>
<name>A0A0M3C0C0_ACIPI</name>
<dbReference type="EMBL" id="RFEW01000006">
    <property type="protein sequence ID" value="RSO59930.1"/>
    <property type="molecule type" value="Genomic_DNA"/>
</dbReference>
<sequence>MENHEVILQDEHHKQFKIVKVQDVRFDKNTLNNSYQWLWIFDHSSEFFPFELWDELDHATVHQKIKLGNQVFRIIKILTKKTKVRPS</sequence>
<comment type="caution">
    <text evidence="1">The sequence shown here is derived from an EMBL/GenBank/DDBJ whole genome shotgun (WGS) entry which is preliminary data.</text>
</comment>